<comment type="caution">
    <text evidence="10">The sequence shown here is derived from an EMBL/GenBank/DDBJ whole genome shotgun (WGS) entry which is preliminary data.</text>
</comment>
<dbReference type="InterPro" id="IPR036291">
    <property type="entry name" value="NAD(P)-bd_dom_sf"/>
</dbReference>
<dbReference type="InterPro" id="IPR015955">
    <property type="entry name" value="Lactate_DH/Glyco_Ohase_4_C"/>
</dbReference>
<dbReference type="Pfam" id="PF00056">
    <property type="entry name" value="Ldh_1_N"/>
    <property type="match status" value="1"/>
</dbReference>
<keyword evidence="11" id="KW-1185">Reference proteome</keyword>
<accession>A0A9Q3GHV8</accession>
<gene>
    <name evidence="10" type="ORF">O181_007424</name>
</gene>
<evidence type="ECO:0000256" key="3">
    <source>
        <dbReference type="ARBA" id="ARBA00012995"/>
    </source>
</evidence>
<feature type="domain" description="Lactate/malate dehydrogenase N-terminal" evidence="8">
    <location>
        <begin position="76"/>
        <end position="220"/>
    </location>
</feature>
<dbReference type="GO" id="GO:0005829">
    <property type="term" value="C:cytosol"/>
    <property type="evidence" value="ECO:0007669"/>
    <property type="project" value="TreeGrafter"/>
</dbReference>
<dbReference type="InterPro" id="IPR022383">
    <property type="entry name" value="Lactate/malate_DH_C"/>
</dbReference>
<comment type="similarity">
    <text evidence="1">Belongs to the LDH/MDH superfamily. MDH type 1 family.</text>
</comment>
<dbReference type="Gene3D" id="3.40.50.720">
    <property type="entry name" value="NAD(P)-binding Rossmann-like Domain"/>
    <property type="match status" value="1"/>
</dbReference>
<evidence type="ECO:0000256" key="6">
    <source>
        <dbReference type="ARBA" id="ARBA00023027"/>
    </source>
</evidence>
<dbReference type="FunFam" id="3.90.110.10:FF:000001">
    <property type="entry name" value="Malate dehydrogenase"/>
    <property type="match status" value="1"/>
</dbReference>
<keyword evidence="5" id="KW-0560">Oxidoreductase</keyword>
<keyword evidence="4" id="KW-0816">Tricarboxylic acid cycle</keyword>
<evidence type="ECO:0000259" key="9">
    <source>
        <dbReference type="Pfam" id="PF02866"/>
    </source>
</evidence>
<dbReference type="GO" id="GO:0006099">
    <property type="term" value="P:tricarboxylic acid cycle"/>
    <property type="evidence" value="ECO:0007669"/>
    <property type="project" value="UniProtKB-KW"/>
</dbReference>
<evidence type="ECO:0000256" key="5">
    <source>
        <dbReference type="ARBA" id="ARBA00023002"/>
    </source>
</evidence>
<dbReference type="Proteomes" id="UP000765509">
    <property type="component" value="Unassembled WGS sequence"/>
</dbReference>
<evidence type="ECO:0000256" key="7">
    <source>
        <dbReference type="ARBA" id="ARBA00048313"/>
    </source>
</evidence>
<protein>
    <recommendedName>
        <fullName evidence="3">malate dehydrogenase</fullName>
        <ecNumber evidence="3">1.1.1.37</ecNumber>
    </recommendedName>
</protein>
<dbReference type="Gene3D" id="3.90.110.10">
    <property type="entry name" value="Lactate dehydrogenase/glycoside hydrolase, family 4, C-terminal"/>
    <property type="match status" value="1"/>
</dbReference>
<dbReference type="SUPFAM" id="SSF51735">
    <property type="entry name" value="NAD(P)-binding Rossmann-fold domains"/>
    <property type="match status" value="1"/>
</dbReference>
<dbReference type="CDD" id="cd01337">
    <property type="entry name" value="MDH_glyoxysomal_mitochondrial"/>
    <property type="match status" value="1"/>
</dbReference>
<evidence type="ECO:0000256" key="4">
    <source>
        <dbReference type="ARBA" id="ARBA00022532"/>
    </source>
</evidence>
<dbReference type="InterPro" id="IPR001236">
    <property type="entry name" value="Lactate/malate_DH_N"/>
</dbReference>
<evidence type="ECO:0000259" key="8">
    <source>
        <dbReference type="Pfam" id="PF00056"/>
    </source>
</evidence>
<sequence>MRHVPFIKLVGEFDWGVVRWKFFNPIRKASLQGNMVLRTLTSSPSALVTSPRPSSSRLPSSIRDHRSIFRNMSPLKVTVLGAAGGIGQPLSLLLKQNLLITQLALFDVVPVVKGVAVDISHVNTPSQVSGFTPEDDGLAKALKGADLVIIPAGVPRKPGMTRDDLFNTNAGIVRNLATAVAENSPKAFILVISNPVNSTVPIVAEVLKKNDVFDPKKLFGVTTLDVVRASTFAAQVVGQTEKAHEYKIPVIGGHSGVTILPLLSQSNPPLPSSVLSDDTKVKELIHRIQFGGDEVVQAKDGTGSATLSMAYAGFRFAESLIKAKWLGQTGVIEMSYIYVAEDAHIKAHTDGLEYFSVPIELGPEGVHKLLPIGQINDNEKQLLKICVNELKGNITKGISFVNKL</sequence>
<evidence type="ECO:0000313" key="11">
    <source>
        <dbReference type="Proteomes" id="UP000765509"/>
    </source>
</evidence>
<name>A0A9Q3GHV8_9BASI</name>
<keyword evidence="6" id="KW-0520">NAD</keyword>
<evidence type="ECO:0000256" key="1">
    <source>
        <dbReference type="ARBA" id="ARBA00008824"/>
    </source>
</evidence>
<evidence type="ECO:0000313" key="10">
    <source>
        <dbReference type="EMBL" id="MBW0467709.1"/>
    </source>
</evidence>
<dbReference type="EC" id="1.1.1.37" evidence="3"/>
<dbReference type="PANTHER" id="PTHR11540:SF16">
    <property type="entry name" value="MALATE DEHYDROGENASE, MITOCHONDRIAL"/>
    <property type="match status" value="1"/>
</dbReference>
<evidence type="ECO:0000256" key="2">
    <source>
        <dbReference type="ARBA" id="ARBA00011738"/>
    </source>
</evidence>
<dbReference type="FunFam" id="3.40.50.720:FF:000017">
    <property type="entry name" value="Malate dehydrogenase"/>
    <property type="match status" value="1"/>
</dbReference>
<proteinExistence type="inferred from homology"/>
<dbReference type="InterPro" id="IPR010097">
    <property type="entry name" value="Malate_DH_type1"/>
</dbReference>
<dbReference type="Pfam" id="PF02866">
    <property type="entry name" value="Ldh_1_C"/>
    <property type="match status" value="1"/>
</dbReference>
<dbReference type="NCBIfam" id="TIGR01772">
    <property type="entry name" value="MDH_euk_gproteo"/>
    <property type="match status" value="1"/>
</dbReference>
<dbReference type="GO" id="GO:0030060">
    <property type="term" value="F:L-malate dehydrogenase (NAD+) activity"/>
    <property type="evidence" value="ECO:0007669"/>
    <property type="project" value="UniProtKB-EC"/>
</dbReference>
<comment type="subunit">
    <text evidence="2">Homodimer.</text>
</comment>
<comment type="catalytic activity">
    <reaction evidence="7">
        <text>(S)-malate + NAD(+) = oxaloacetate + NADH + H(+)</text>
        <dbReference type="Rhea" id="RHEA:21432"/>
        <dbReference type="ChEBI" id="CHEBI:15378"/>
        <dbReference type="ChEBI" id="CHEBI:15589"/>
        <dbReference type="ChEBI" id="CHEBI:16452"/>
        <dbReference type="ChEBI" id="CHEBI:57540"/>
        <dbReference type="ChEBI" id="CHEBI:57945"/>
        <dbReference type="EC" id="1.1.1.37"/>
    </reaction>
</comment>
<dbReference type="AlphaFoldDB" id="A0A9Q3GHV8"/>
<feature type="domain" description="Lactate/malate dehydrogenase C-terminal" evidence="9">
    <location>
        <begin position="222"/>
        <end position="400"/>
    </location>
</feature>
<dbReference type="OrthoDB" id="4069699at2759"/>
<dbReference type="EMBL" id="AVOT02001654">
    <property type="protein sequence ID" value="MBW0467709.1"/>
    <property type="molecule type" value="Genomic_DNA"/>
</dbReference>
<organism evidence="10 11">
    <name type="scientific">Austropuccinia psidii MF-1</name>
    <dbReference type="NCBI Taxonomy" id="1389203"/>
    <lineage>
        <taxon>Eukaryota</taxon>
        <taxon>Fungi</taxon>
        <taxon>Dikarya</taxon>
        <taxon>Basidiomycota</taxon>
        <taxon>Pucciniomycotina</taxon>
        <taxon>Pucciniomycetes</taxon>
        <taxon>Pucciniales</taxon>
        <taxon>Sphaerophragmiaceae</taxon>
        <taxon>Austropuccinia</taxon>
    </lineage>
</organism>
<dbReference type="PANTHER" id="PTHR11540">
    <property type="entry name" value="MALATE AND LACTATE DEHYDROGENASE"/>
    <property type="match status" value="1"/>
</dbReference>
<reference evidence="10" key="1">
    <citation type="submission" date="2021-03" db="EMBL/GenBank/DDBJ databases">
        <title>Draft genome sequence of rust myrtle Austropuccinia psidii MF-1, a brazilian biotype.</title>
        <authorList>
            <person name="Quecine M.C."/>
            <person name="Pachon D.M.R."/>
            <person name="Bonatelli M.L."/>
            <person name="Correr F.H."/>
            <person name="Franceschini L.M."/>
            <person name="Leite T.F."/>
            <person name="Margarido G.R.A."/>
            <person name="Almeida C.A."/>
            <person name="Ferrarezi J.A."/>
            <person name="Labate C.A."/>
        </authorList>
    </citation>
    <scope>NUCLEOTIDE SEQUENCE</scope>
    <source>
        <strain evidence="10">MF-1</strain>
    </source>
</reference>
<dbReference type="SUPFAM" id="SSF56327">
    <property type="entry name" value="LDH C-terminal domain-like"/>
    <property type="match status" value="1"/>
</dbReference>